<accession>A0A5P1EEC7</accession>
<gene>
    <name evidence="2" type="ORF">A4U43_C07F23640</name>
</gene>
<feature type="compositionally biased region" description="Basic and acidic residues" evidence="1">
    <location>
        <begin position="164"/>
        <end position="181"/>
    </location>
</feature>
<evidence type="ECO:0000313" key="3">
    <source>
        <dbReference type="Proteomes" id="UP000243459"/>
    </source>
</evidence>
<dbReference type="AlphaFoldDB" id="A0A5P1EEC7"/>
<feature type="region of interest" description="Disordered" evidence="1">
    <location>
        <begin position="151"/>
        <end position="191"/>
    </location>
</feature>
<dbReference type="EMBL" id="CM007387">
    <property type="protein sequence ID" value="ONK64246.1"/>
    <property type="molecule type" value="Genomic_DNA"/>
</dbReference>
<reference evidence="3" key="1">
    <citation type="journal article" date="2017" name="Nat. Commun.">
        <title>The asparagus genome sheds light on the origin and evolution of a young Y chromosome.</title>
        <authorList>
            <person name="Harkess A."/>
            <person name="Zhou J."/>
            <person name="Xu C."/>
            <person name="Bowers J.E."/>
            <person name="Van der Hulst R."/>
            <person name="Ayyampalayam S."/>
            <person name="Mercati F."/>
            <person name="Riccardi P."/>
            <person name="McKain M.R."/>
            <person name="Kakrana A."/>
            <person name="Tang H."/>
            <person name="Ray J."/>
            <person name="Groenendijk J."/>
            <person name="Arikit S."/>
            <person name="Mathioni S.M."/>
            <person name="Nakano M."/>
            <person name="Shan H."/>
            <person name="Telgmann-Rauber A."/>
            <person name="Kanno A."/>
            <person name="Yue Z."/>
            <person name="Chen H."/>
            <person name="Li W."/>
            <person name="Chen Y."/>
            <person name="Xu X."/>
            <person name="Zhang Y."/>
            <person name="Luo S."/>
            <person name="Chen H."/>
            <person name="Gao J."/>
            <person name="Mao Z."/>
            <person name="Pires J.C."/>
            <person name="Luo M."/>
            <person name="Kudrna D."/>
            <person name="Wing R.A."/>
            <person name="Meyers B.C."/>
            <person name="Yi K."/>
            <person name="Kong H."/>
            <person name="Lavrijsen P."/>
            <person name="Sunseri F."/>
            <person name="Falavigna A."/>
            <person name="Ye Y."/>
            <person name="Leebens-Mack J.H."/>
            <person name="Chen G."/>
        </authorList>
    </citation>
    <scope>NUCLEOTIDE SEQUENCE [LARGE SCALE GENOMIC DNA]</scope>
    <source>
        <strain evidence="3">cv. DH0086</strain>
    </source>
</reference>
<proteinExistence type="predicted"/>
<dbReference type="Gramene" id="ONK64246">
    <property type="protein sequence ID" value="ONK64246"/>
    <property type="gene ID" value="A4U43_C07F23640"/>
</dbReference>
<organism evidence="2 3">
    <name type="scientific">Asparagus officinalis</name>
    <name type="common">Garden asparagus</name>
    <dbReference type="NCBI Taxonomy" id="4686"/>
    <lineage>
        <taxon>Eukaryota</taxon>
        <taxon>Viridiplantae</taxon>
        <taxon>Streptophyta</taxon>
        <taxon>Embryophyta</taxon>
        <taxon>Tracheophyta</taxon>
        <taxon>Spermatophyta</taxon>
        <taxon>Magnoliopsida</taxon>
        <taxon>Liliopsida</taxon>
        <taxon>Asparagales</taxon>
        <taxon>Asparagaceae</taxon>
        <taxon>Asparagoideae</taxon>
        <taxon>Asparagus</taxon>
    </lineage>
</organism>
<sequence>MGDLKYLGMYAGIVGGKNFEERSNFDGDSTSLELQESGWEELRKEARKIEGDLDVKLSSYAKLGTRFTQSPGTQLLAIDVAAAIGLIKRARTSDELTEKEILRCLIPPVVGPQPAGMGLLVTQLNRLENVGLVNEYSPGRETMALAIEDDAVSPSSMPKSSRHPGKEPIRVDDDIEGRARTPSDQMKNGAGGRILEDMPSVDIHQALQACFAQGSLLE</sequence>
<name>A0A5P1EEC7_ASPOF</name>
<dbReference type="Proteomes" id="UP000243459">
    <property type="component" value="Chromosome 7"/>
</dbReference>
<protein>
    <submittedName>
        <fullName evidence="2">Uncharacterized protein</fullName>
    </submittedName>
</protein>
<evidence type="ECO:0000313" key="2">
    <source>
        <dbReference type="EMBL" id="ONK64246.1"/>
    </source>
</evidence>
<evidence type="ECO:0000256" key="1">
    <source>
        <dbReference type="SAM" id="MobiDB-lite"/>
    </source>
</evidence>
<keyword evidence="3" id="KW-1185">Reference proteome</keyword>